<dbReference type="SMART" id="SM00044">
    <property type="entry name" value="CYCc"/>
    <property type="match status" value="1"/>
</dbReference>
<gene>
    <name evidence="2" type="primary">cyaA_5</name>
    <name evidence="2" type="ORF">PHA8399_02483</name>
</gene>
<dbReference type="RefSeq" id="WP_058286529.1">
    <property type="nucleotide sequence ID" value="NZ_CP081044.1"/>
</dbReference>
<accession>A0A0P1HA29</accession>
<dbReference type="GO" id="GO:0006171">
    <property type="term" value="P:cAMP biosynthetic process"/>
    <property type="evidence" value="ECO:0007669"/>
    <property type="project" value="TreeGrafter"/>
</dbReference>
<dbReference type="Gene3D" id="3.30.70.1230">
    <property type="entry name" value="Nucleotide cyclase"/>
    <property type="match status" value="1"/>
</dbReference>
<dbReference type="EC" id="4.6.1.1" evidence="2"/>
<dbReference type="EMBL" id="CYSR01000026">
    <property type="protein sequence ID" value="CUI00352.1"/>
    <property type="molecule type" value="Genomic_DNA"/>
</dbReference>
<evidence type="ECO:0000313" key="2">
    <source>
        <dbReference type="EMBL" id="CUI00352.1"/>
    </source>
</evidence>
<proteinExistence type="predicted"/>
<dbReference type="SUPFAM" id="SSF55073">
    <property type="entry name" value="Nucleotide cyclase"/>
    <property type="match status" value="1"/>
</dbReference>
<dbReference type="GO" id="GO:0035556">
    <property type="term" value="P:intracellular signal transduction"/>
    <property type="evidence" value="ECO:0007669"/>
    <property type="project" value="InterPro"/>
</dbReference>
<reference evidence="2 3" key="1">
    <citation type="submission" date="2015-09" db="EMBL/GenBank/DDBJ databases">
        <authorList>
            <consortium name="Swine Surveillance"/>
        </authorList>
    </citation>
    <scope>NUCLEOTIDE SEQUENCE [LARGE SCALE GENOMIC DNA]</scope>
    <source>
        <strain evidence="2 3">CECT 8399</strain>
    </source>
</reference>
<dbReference type="InterPro" id="IPR050697">
    <property type="entry name" value="Adenylyl/Guanylyl_Cyclase_3/4"/>
</dbReference>
<dbReference type="Proteomes" id="UP000051326">
    <property type="component" value="Unassembled WGS sequence"/>
</dbReference>
<dbReference type="PANTHER" id="PTHR43081:SF11">
    <property type="entry name" value="BLR2264 PROTEIN"/>
    <property type="match status" value="1"/>
</dbReference>
<dbReference type="InterPro" id="IPR029787">
    <property type="entry name" value="Nucleotide_cyclase"/>
</dbReference>
<organism evidence="2 3">
    <name type="scientific">Leisingera aquaemixtae</name>
    <dbReference type="NCBI Taxonomy" id="1396826"/>
    <lineage>
        <taxon>Bacteria</taxon>
        <taxon>Pseudomonadati</taxon>
        <taxon>Pseudomonadota</taxon>
        <taxon>Alphaproteobacteria</taxon>
        <taxon>Rhodobacterales</taxon>
        <taxon>Roseobacteraceae</taxon>
        <taxon>Leisingera</taxon>
    </lineage>
</organism>
<dbReference type="GO" id="GO:0004016">
    <property type="term" value="F:adenylate cyclase activity"/>
    <property type="evidence" value="ECO:0007669"/>
    <property type="project" value="UniProtKB-EC"/>
</dbReference>
<dbReference type="Pfam" id="PF00211">
    <property type="entry name" value="Guanylate_cyc"/>
    <property type="match status" value="1"/>
</dbReference>
<name>A0A0P1HA29_9RHOB</name>
<dbReference type="PANTHER" id="PTHR43081">
    <property type="entry name" value="ADENYLATE CYCLASE, TERMINAL-DIFFERENTIATION SPECIFIC-RELATED"/>
    <property type="match status" value="1"/>
</dbReference>
<dbReference type="STRING" id="1396826.PHA8399_02483"/>
<sequence length="410" mass="45256">MIQIDVNSGPLIAWLMEQGLHGAQQQDLLQGYCQRLCDAGVPLWRFHLAQRAFHPKFGGIGFNWTRADGLSHQHYEYRESPREEWLRSPFYHILDQELDEFREKLEDGAPEEFPLLPELRERGATDYFAKGVRFSPPEAGPNDPSHPQEGMLVSWATDRPGGFSNRELDLIRTTLPHLGLALKSSSNRQMASDLLQVYLGRDAGRRVLSGEIQRGSSQQIDAVICLFDLKGFTELSERLPGTELIDMLNGYFGLAVETIQAHGGNILKFMGDGMLTMFNLGSIEEDAHAALAAANELCGKIRACNTEREAQGVPTAGFTLALHAGTILYGNIGAESRLDFTVIGQAVNQTARIAGMHRSVGQNIIMSEDVKLAARGTNHDLVSLGRYMLRGVAEPMELYTINRGNCGCSG</sequence>
<dbReference type="CDD" id="cd07302">
    <property type="entry name" value="CHD"/>
    <property type="match status" value="1"/>
</dbReference>
<feature type="domain" description="Guanylate cyclase" evidence="1">
    <location>
        <begin position="223"/>
        <end position="354"/>
    </location>
</feature>
<evidence type="ECO:0000313" key="3">
    <source>
        <dbReference type="Proteomes" id="UP000051326"/>
    </source>
</evidence>
<evidence type="ECO:0000259" key="1">
    <source>
        <dbReference type="PROSITE" id="PS50125"/>
    </source>
</evidence>
<dbReference type="PROSITE" id="PS50125">
    <property type="entry name" value="GUANYLATE_CYCLASE_2"/>
    <property type="match status" value="1"/>
</dbReference>
<protein>
    <submittedName>
        <fullName evidence="2">Adenylate cyclase 1</fullName>
        <ecNumber evidence="2">4.6.1.1</ecNumber>
    </submittedName>
</protein>
<keyword evidence="2" id="KW-0456">Lyase</keyword>
<dbReference type="InterPro" id="IPR001054">
    <property type="entry name" value="A/G_cyclase"/>
</dbReference>
<dbReference type="AlphaFoldDB" id="A0A0P1HA29"/>